<keyword evidence="1" id="KW-0677">Repeat</keyword>
<dbReference type="Proteomes" id="UP001497482">
    <property type="component" value="Chromosome 10"/>
</dbReference>
<dbReference type="InterPro" id="IPR036872">
    <property type="entry name" value="CH_dom_sf"/>
</dbReference>
<keyword evidence="2" id="KW-0009">Actin-binding</keyword>
<feature type="domain" description="Calponin-homology (CH)" evidence="3">
    <location>
        <begin position="59"/>
        <end position="121"/>
    </location>
</feature>
<dbReference type="EMBL" id="OZ035832">
    <property type="protein sequence ID" value="CAL1570107.1"/>
    <property type="molecule type" value="Genomic_DNA"/>
</dbReference>
<dbReference type="PROSITE" id="PS00019">
    <property type="entry name" value="ACTININ_1"/>
    <property type="match status" value="1"/>
</dbReference>
<evidence type="ECO:0000256" key="1">
    <source>
        <dbReference type="ARBA" id="ARBA00022737"/>
    </source>
</evidence>
<accession>A0AAV2IXZ7</accession>
<dbReference type="PROSITE" id="PS50021">
    <property type="entry name" value="CH"/>
    <property type="match status" value="1"/>
</dbReference>
<dbReference type="SUPFAM" id="SSF47576">
    <property type="entry name" value="Calponin-homology domain, CH-domain"/>
    <property type="match status" value="1"/>
</dbReference>
<dbReference type="AlphaFoldDB" id="A0AAV2IXZ7"/>
<protein>
    <recommendedName>
        <fullName evidence="3">Calponin-homology (CH) domain-containing protein</fullName>
    </recommendedName>
</protein>
<evidence type="ECO:0000259" key="3">
    <source>
        <dbReference type="PROSITE" id="PS50021"/>
    </source>
</evidence>
<evidence type="ECO:0000313" key="4">
    <source>
        <dbReference type="EMBL" id="CAL1570107.1"/>
    </source>
</evidence>
<evidence type="ECO:0000256" key="2">
    <source>
        <dbReference type="ARBA" id="ARBA00023203"/>
    </source>
</evidence>
<dbReference type="Gene3D" id="1.10.418.10">
    <property type="entry name" value="Calponin-like domain"/>
    <property type="match status" value="1"/>
</dbReference>
<dbReference type="InterPro" id="IPR001589">
    <property type="entry name" value="Actinin_actin-bd_CS"/>
</dbReference>
<name>A0AAV2IXZ7_KNICA</name>
<dbReference type="Pfam" id="PF00307">
    <property type="entry name" value="CH"/>
    <property type="match status" value="1"/>
</dbReference>
<dbReference type="PANTHER" id="PTHR11915">
    <property type="entry name" value="SPECTRIN/FILAMIN RELATED CYTOSKELETAL PROTEIN"/>
    <property type="match status" value="1"/>
</dbReference>
<organism evidence="4 5">
    <name type="scientific">Knipowitschia caucasica</name>
    <name type="common">Caucasian dwarf goby</name>
    <name type="synonym">Pomatoschistus caucasicus</name>
    <dbReference type="NCBI Taxonomy" id="637954"/>
    <lineage>
        <taxon>Eukaryota</taxon>
        <taxon>Metazoa</taxon>
        <taxon>Chordata</taxon>
        <taxon>Craniata</taxon>
        <taxon>Vertebrata</taxon>
        <taxon>Euteleostomi</taxon>
        <taxon>Actinopterygii</taxon>
        <taxon>Neopterygii</taxon>
        <taxon>Teleostei</taxon>
        <taxon>Neoteleostei</taxon>
        <taxon>Acanthomorphata</taxon>
        <taxon>Gobiaria</taxon>
        <taxon>Gobiiformes</taxon>
        <taxon>Gobioidei</taxon>
        <taxon>Gobiidae</taxon>
        <taxon>Gobiinae</taxon>
        <taxon>Knipowitschia</taxon>
    </lineage>
</organism>
<sequence>MPQAVDMANASPDLDNAEAQRQLHNNNRPSSSAFWETECTSSKLFECSRIRALADERDAVQKKTFTKWVNSHLSRVSCRISDLYTDLRDGYMLTRLLEVLSGELLNHTVTEEVRMDSMMAV</sequence>
<proteinExistence type="predicted"/>
<dbReference type="InterPro" id="IPR001715">
    <property type="entry name" value="CH_dom"/>
</dbReference>
<keyword evidence="5" id="KW-1185">Reference proteome</keyword>
<reference evidence="4 5" key="1">
    <citation type="submission" date="2024-04" db="EMBL/GenBank/DDBJ databases">
        <authorList>
            <person name="Waldvogel A.-M."/>
            <person name="Schoenle A."/>
        </authorList>
    </citation>
    <scope>NUCLEOTIDE SEQUENCE [LARGE SCALE GENOMIC DNA]</scope>
</reference>
<evidence type="ECO:0000313" key="5">
    <source>
        <dbReference type="Proteomes" id="UP001497482"/>
    </source>
</evidence>
<dbReference type="GO" id="GO:0003779">
    <property type="term" value="F:actin binding"/>
    <property type="evidence" value="ECO:0007669"/>
    <property type="project" value="UniProtKB-KW"/>
</dbReference>
<gene>
    <name evidence="4" type="ORF">KC01_LOCUS2448</name>
</gene>